<evidence type="ECO:0000256" key="9">
    <source>
        <dbReference type="ARBA" id="ARBA00022741"/>
    </source>
</evidence>
<dbReference type="InterPro" id="IPR059117">
    <property type="entry name" value="APS_kinase_dom"/>
</dbReference>
<proteinExistence type="inferred from homology"/>
<dbReference type="HAMAP" id="MF_00065">
    <property type="entry name" value="Adenylyl_sulf_kinase"/>
    <property type="match status" value="1"/>
</dbReference>
<comment type="catalytic activity">
    <reaction evidence="1 15 16">
        <text>adenosine 5'-phosphosulfate + ATP = 3'-phosphoadenylyl sulfate + ADP + H(+)</text>
        <dbReference type="Rhea" id="RHEA:24152"/>
        <dbReference type="ChEBI" id="CHEBI:15378"/>
        <dbReference type="ChEBI" id="CHEBI:30616"/>
        <dbReference type="ChEBI" id="CHEBI:58243"/>
        <dbReference type="ChEBI" id="CHEBI:58339"/>
        <dbReference type="ChEBI" id="CHEBI:456216"/>
        <dbReference type="EC" id="2.7.1.25"/>
    </reaction>
</comment>
<evidence type="ECO:0000256" key="16">
    <source>
        <dbReference type="RuleBase" id="RU004347"/>
    </source>
</evidence>
<reference evidence="18 19" key="1">
    <citation type="submission" date="2016-03" db="EMBL/GenBank/DDBJ databases">
        <authorList>
            <person name="Zhang H."/>
            <person name="Liu R."/>
            <person name="Wang M."/>
            <person name="Wang H."/>
            <person name="Wang L."/>
            <person name="Song L."/>
        </authorList>
    </citation>
    <scope>NUCLEOTIDE SEQUENCE [LARGE SCALE GENOMIC DNA]</scope>
    <source>
        <strain evidence="18 19">DSM 16098</strain>
    </source>
</reference>
<dbReference type="PANTHER" id="PTHR11055">
    <property type="entry name" value="BIFUNCTIONAL 3'-PHOSPHOADENOSINE 5'-PHOSPHOSULFATE SYNTHASE"/>
    <property type="match status" value="1"/>
</dbReference>
<dbReference type="InterPro" id="IPR002891">
    <property type="entry name" value="APS"/>
</dbReference>
<evidence type="ECO:0000313" key="18">
    <source>
        <dbReference type="EMBL" id="KYL33184.1"/>
    </source>
</evidence>
<evidence type="ECO:0000256" key="12">
    <source>
        <dbReference type="ARBA" id="ARBA00029724"/>
    </source>
</evidence>
<keyword evidence="7 15" id="KW-0597">Phosphoprotein</keyword>
<evidence type="ECO:0000313" key="19">
    <source>
        <dbReference type="Proteomes" id="UP000075621"/>
    </source>
</evidence>
<keyword evidence="9 15" id="KW-0547">Nucleotide-binding</keyword>
<dbReference type="PANTHER" id="PTHR11055:SF63">
    <property type="entry name" value="ADENYLYL-SULFATE KINASE 1, CHLOROPLASTIC"/>
    <property type="match status" value="1"/>
</dbReference>
<feature type="domain" description="APS kinase" evidence="17">
    <location>
        <begin position="27"/>
        <end position="176"/>
    </location>
</feature>
<comment type="similarity">
    <text evidence="4 15 16">Belongs to the APS kinase family.</text>
</comment>
<dbReference type="Pfam" id="PF01583">
    <property type="entry name" value="APS_kinase"/>
    <property type="match status" value="1"/>
</dbReference>
<dbReference type="Proteomes" id="UP000075621">
    <property type="component" value="Unassembled WGS sequence"/>
</dbReference>
<keyword evidence="10 15" id="KW-0418">Kinase</keyword>
<evidence type="ECO:0000256" key="4">
    <source>
        <dbReference type="ARBA" id="ARBA00007008"/>
    </source>
</evidence>
<gene>
    <name evidence="15" type="primary">cysC</name>
    <name evidence="18" type="ORF">A2I98_14185</name>
</gene>
<evidence type="ECO:0000256" key="7">
    <source>
        <dbReference type="ARBA" id="ARBA00022553"/>
    </source>
</evidence>
<keyword evidence="8 15" id="KW-0808">Transferase</keyword>
<dbReference type="CDD" id="cd02027">
    <property type="entry name" value="APSK"/>
    <property type="match status" value="1"/>
</dbReference>
<evidence type="ECO:0000256" key="14">
    <source>
        <dbReference type="ARBA" id="ARBA00031464"/>
    </source>
</evidence>
<feature type="active site" description="Phosphoserine intermediate" evidence="15">
    <location>
        <position position="108"/>
    </location>
</feature>
<dbReference type="NCBIfam" id="TIGR00455">
    <property type="entry name" value="apsK"/>
    <property type="match status" value="1"/>
</dbReference>
<dbReference type="GO" id="GO:0016301">
    <property type="term" value="F:kinase activity"/>
    <property type="evidence" value="ECO:0007669"/>
    <property type="project" value="UniProtKB-KW"/>
</dbReference>
<protein>
    <recommendedName>
        <fullName evidence="6 15">Adenylyl-sulfate kinase</fullName>
        <ecNumber evidence="5 15">2.7.1.25</ecNumber>
    </recommendedName>
    <alternativeName>
        <fullName evidence="13 15">APS kinase</fullName>
    </alternativeName>
    <alternativeName>
        <fullName evidence="14 15">ATP adenosine-5'-phosphosulfate 3'-phosphotransferase</fullName>
    </alternativeName>
    <alternativeName>
        <fullName evidence="12 15">Adenosine-5'-phosphosulfate kinase</fullName>
    </alternativeName>
</protein>
<dbReference type="EMBL" id="LVCM01000016">
    <property type="protein sequence ID" value="KYL33184.1"/>
    <property type="molecule type" value="Genomic_DNA"/>
</dbReference>
<organism evidence="18 19">
    <name type="scientific">Pseudoalteromonas agarivorans</name>
    <dbReference type="NCBI Taxonomy" id="176102"/>
    <lineage>
        <taxon>Bacteria</taxon>
        <taxon>Pseudomonadati</taxon>
        <taxon>Pseudomonadota</taxon>
        <taxon>Gammaproteobacteria</taxon>
        <taxon>Alteromonadales</taxon>
        <taxon>Pseudoalteromonadaceae</taxon>
        <taxon>Pseudoalteromonas</taxon>
    </lineage>
</organism>
<comment type="function">
    <text evidence="2 15 16">Catalyzes the synthesis of activated sulfate.</text>
</comment>
<evidence type="ECO:0000259" key="17">
    <source>
        <dbReference type="Pfam" id="PF01583"/>
    </source>
</evidence>
<evidence type="ECO:0000256" key="13">
    <source>
        <dbReference type="ARBA" id="ARBA00031393"/>
    </source>
</evidence>
<evidence type="ECO:0000256" key="2">
    <source>
        <dbReference type="ARBA" id="ARBA00002632"/>
    </source>
</evidence>
<accession>A0ABR5VRZ4</accession>
<evidence type="ECO:0000256" key="11">
    <source>
        <dbReference type="ARBA" id="ARBA00022840"/>
    </source>
</evidence>
<dbReference type="EC" id="2.7.1.25" evidence="5 15"/>
<comment type="pathway">
    <text evidence="3 15 16">Sulfur metabolism; hydrogen sulfide biosynthesis; sulfite from sulfate: step 2/3.</text>
</comment>
<dbReference type="InterPro" id="IPR027417">
    <property type="entry name" value="P-loop_NTPase"/>
</dbReference>
<evidence type="ECO:0000256" key="10">
    <source>
        <dbReference type="ARBA" id="ARBA00022777"/>
    </source>
</evidence>
<evidence type="ECO:0000256" key="8">
    <source>
        <dbReference type="ARBA" id="ARBA00022679"/>
    </source>
</evidence>
<dbReference type="Gene3D" id="3.40.50.300">
    <property type="entry name" value="P-loop containing nucleotide triphosphate hydrolases"/>
    <property type="match status" value="1"/>
</dbReference>
<dbReference type="NCBIfam" id="NF003013">
    <property type="entry name" value="PRK03846.1"/>
    <property type="match status" value="1"/>
</dbReference>
<sequence length="203" mass="22423">MSQDENIVWHAQTVSRDKKQQHKGHKPVLLWYTGLSGSGKSTVANAVEAKLFSLGCHTYLLDGDNVRMGLNKGLTFSDEDRIENIRRISEVAKLFVDAGLIVSTAFISPFKADRAQARSIVNEGEFVEVFIDTPLAVCESRDPKGLYKKARAGEIPNFTGISSAFDVPENPDIHVKTAEQTIEQCADQIVDYLINNKIVNANS</sequence>
<dbReference type="SUPFAM" id="SSF52540">
    <property type="entry name" value="P-loop containing nucleoside triphosphate hydrolases"/>
    <property type="match status" value="1"/>
</dbReference>
<evidence type="ECO:0000256" key="5">
    <source>
        <dbReference type="ARBA" id="ARBA00012121"/>
    </source>
</evidence>
<comment type="caution">
    <text evidence="18">The sequence shown here is derived from an EMBL/GenBank/DDBJ whole genome shotgun (WGS) entry which is preliminary data.</text>
</comment>
<evidence type="ECO:0000256" key="1">
    <source>
        <dbReference type="ARBA" id="ARBA00001823"/>
    </source>
</evidence>
<evidence type="ECO:0000256" key="6">
    <source>
        <dbReference type="ARBA" id="ARBA00018163"/>
    </source>
</evidence>
<dbReference type="RefSeq" id="WP_029773235.1">
    <property type="nucleotide sequence ID" value="NZ_LVCM01000016.1"/>
</dbReference>
<evidence type="ECO:0000256" key="15">
    <source>
        <dbReference type="HAMAP-Rule" id="MF_00065"/>
    </source>
</evidence>
<name>A0ABR5VRZ4_9GAMM</name>
<keyword evidence="11 15" id="KW-0067">ATP-binding</keyword>
<evidence type="ECO:0000256" key="3">
    <source>
        <dbReference type="ARBA" id="ARBA00004806"/>
    </source>
</evidence>
<feature type="binding site" evidence="15">
    <location>
        <begin position="34"/>
        <end position="41"/>
    </location>
    <ligand>
        <name>ATP</name>
        <dbReference type="ChEBI" id="CHEBI:30616"/>
    </ligand>
</feature>